<sequence>MTHGSSHSPPWDWRSTSHESYAVTGYYSEEVAARPTLVIKAESVISRVLFDTSNGHMPKAMGVEILDHAIVYQSFEVNDEIPSADILRDPQVIQALMQTYQADGAGGGPLGQSNMSGLIWDPRLKLLSGDSSALIERDVPSNIKTSVRGGAQLIFSGAEPEKRAPSAPPPAIKTP</sequence>
<evidence type="ECO:0000256" key="1">
    <source>
        <dbReference type="SAM" id="MobiDB-lite"/>
    </source>
</evidence>
<feature type="region of interest" description="Disordered" evidence="1">
    <location>
        <begin position="155"/>
        <end position="175"/>
    </location>
</feature>
<name>A0AA39WQ61_9PEZI</name>
<evidence type="ECO:0000313" key="2">
    <source>
        <dbReference type="EMBL" id="KAK0619555.1"/>
    </source>
</evidence>
<dbReference type="Proteomes" id="UP001175000">
    <property type="component" value="Unassembled WGS sequence"/>
</dbReference>
<dbReference type="AlphaFoldDB" id="A0AA39WQ61"/>
<feature type="compositionally biased region" description="Pro residues" evidence="1">
    <location>
        <begin position="166"/>
        <end position="175"/>
    </location>
</feature>
<dbReference type="EMBL" id="JAULSU010000004">
    <property type="protein sequence ID" value="KAK0619555.1"/>
    <property type="molecule type" value="Genomic_DNA"/>
</dbReference>
<keyword evidence="3" id="KW-1185">Reference proteome</keyword>
<organism evidence="2 3">
    <name type="scientific">Immersiella caudata</name>
    <dbReference type="NCBI Taxonomy" id="314043"/>
    <lineage>
        <taxon>Eukaryota</taxon>
        <taxon>Fungi</taxon>
        <taxon>Dikarya</taxon>
        <taxon>Ascomycota</taxon>
        <taxon>Pezizomycotina</taxon>
        <taxon>Sordariomycetes</taxon>
        <taxon>Sordariomycetidae</taxon>
        <taxon>Sordariales</taxon>
        <taxon>Lasiosphaeriaceae</taxon>
        <taxon>Immersiella</taxon>
    </lineage>
</organism>
<proteinExistence type="predicted"/>
<reference evidence="2" key="1">
    <citation type="submission" date="2023-06" db="EMBL/GenBank/DDBJ databases">
        <title>Genome-scale phylogeny and comparative genomics of the fungal order Sordariales.</title>
        <authorList>
            <consortium name="Lawrence Berkeley National Laboratory"/>
            <person name="Hensen N."/>
            <person name="Bonometti L."/>
            <person name="Westerberg I."/>
            <person name="Brannstrom I.O."/>
            <person name="Guillou S."/>
            <person name="Cros-Aarteil S."/>
            <person name="Calhoun S."/>
            <person name="Haridas S."/>
            <person name="Kuo A."/>
            <person name="Mondo S."/>
            <person name="Pangilinan J."/>
            <person name="Riley R."/>
            <person name="Labutti K."/>
            <person name="Andreopoulos B."/>
            <person name="Lipzen A."/>
            <person name="Chen C."/>
            <person name="Yanf M."/>
            <person name="Daum C."/>
            <person name="Ng V."/>
            <person name="Clum A."/>
            <person name="Steindorff A."/>
            <person name="Ohm R."/>
            <person name="Martin F."/>
            <person name="Silar P."/>
            <person name="Natvig D."/>
            <person name="Lalanne C."/>
            <person name="Gautier V."/>
            <person name="Ament-Velasquez S.L."/>
            <person name="Kruys A."/>
            <person name="Hutchinson M.I."/>
            <person name="Powell A.J."/>
            <person name="Barry K."/>
            <person name="Miller A.N."/>
            <person name="Grigoriev I.V."/>
            <person name="Debuchy R."/>
            <person name="Gladieux P."/>
            <person name="Thoren M.H."/>
            <person name="Johannesson H."/>
        </authorList>
    </citation>
    <scope>NUCLEOTIDE SEQUENCE</scope>
    <source>
        <strain evidence="2">CBS 606.72</strain>
    </source>
</reference>
<comment type="caution">
    <text evidence="2">The sequence shown here is derived from an EMBL/GenBank/DDBJ whole genome shotgun (WGS) entry which is preliminary data.</text>
</comment>
<protein>
    <submittedName>
        <fullName evidence="2">Uncharacterized protein</fullName>
    </submittedName>
</protein>
<accession>A0AA39WQ61</accession>
<evidence type="ECO:0000313" key="3">
    <source>
        <dbReference type="Proteomes" id="UP001175000"/>
    </source>
</evidence>
<gene>
    <name evidence="2" type="ORF">B0T14DRAFT_585247</name>
</gene>